<name>A0ABY4G8B0_9BACT</name>
<sequence length="58" mass="6582">MKAAAFFLKLLFSALVLTTLVLLVFEVAQVRRSTTQPAYMHPNTTAPSVYNYVRYART</sequence>
<dbReference type="EMBL" id="CP095061">
    <property type="protein sequence ID" value="UOQ66991.1"/>
    <property type="molecule type" value="Genomic_DNA"/>
</dbReference>
<accession>A0ABY4G8B0</accession>
<organism evidence="1 2">
    <name type="scientific">Hymenobacter volaticus</name>
    <dbReference type="NCBI Taxonomy" id="2932254"/>
    <lineage>
        <taxon>Bacteria</taxon>
        <taxon>Pseudomonadati</taxon>
        <taxon>Bacteroidota</taxon>
        <taxon>Cytophagia</taxon>
        <taxon>Cytophagales</taxon>
        <taxon>Hymenobacteraceae</taxon>
        <taxon>Hymenobacter</taxon>
    </lineage>
</organism>
<reference evidence="1" key="1">
    <citation type="submission" date="2022-04" db="EMBL/GenBank/DDBJ databases">
        <title>Hymenobacter sp. isolated from the air.</title>
        <authorList>
            <person name="Won M."/>
            <person name="Lee C.-M."/>
            <person name="Woen H.-Y."/>
            <person name="Kwon S.-W."/>
        </authorList>
    </citation>
    <scope>NUCLEOTIDE SEQUENCE</scope>
    <source>
        <strain evidence="1">5420S-77</strain>
    </source>
</reference>
<gene>
    <name evidence="1" type="ORF">MUN86_03505</name>
</gene>
<evidence type="ECO:0000313" key="1">
    <source>
        <dbReference type="EMBL" id="UOQ66991.1"/>
    </source>
</evidence>
<proteinExistence type="predicted"/>
<protein>
    <submittedName>
        <fullName evidence="1">Uncharacterized protein</fullName>
    </submittedName>
</protein>
<keyword evidence="2" id="KW-1185">Reference proteome</keyword>
<evidence type="ECO:0000313" key="2">
    <source>
        <dbReference type="Proteomes" id="UP000830401"/>
    </source>
</evidence>
<dbReference type="Proteomes" id="UP000830401">
    <property type="component" value="Chromosome"/>
</dbReference>
<dbReference type="RefSeq" id="WP_245121802.1">
    <property type="nucleotide sequence ID" value="NZ_CP095061.1"/>
</dbReference>